<proteinExistence type="predicted"/>
<evidence type="ECO:0000313" key="1">
    <source>
        <dbReference type="EMBL" id="GBO01961.1"/>
    </source>
</evidence>
<dbReference type="OrthoDB" id="6537905at2759"/>
<sequence>MEQCYCTKSELDLFVPEKIQLAIDQSGFVKIHPVASISDRNTIEFLITGLEDAYFDLTHVILNVQAKILRADGTDFTPTVRCGPNNYLLNTMFSECHISLND</sequence>
<name>A0A4Y2TPE0_ARAVE</name>
<organism evidence="1 2">
    <name type="scientific">Araneus ventricosus</name>
    <name type="common">Orbweaver spider</name>
    <name type="synonym">Epeira ventricosa</name>
    <dbReference type="NCBI Taxonomy" id="182803"/>
    <lineage>
        <taxon>Eukaryota</taxon>
        <taxon>Metazoa</taxon>
        <taxon>Ecdysozoa</taxon>
        <taxon>Arthropoda</taxon>
        <taxon>Chelicerata</taxon>
        <taxon>Arachnida</taxon>
        <taxon>Araneae</taxon>
        <taxon>Araneomorphae</taxon>
        <taxon>Entelegynae</taxon>
        <taxon>Araneoidea</taxon>
        <taxon>Araneidae</taxon>
        <taxon>Araneus</taxon>
    </lineage>
</organism>
<reference evidence="1 2" key="1">
    <citation type="journal article" date="2019" name="Sci. Rep.">
        <title>Orb-weaving spider Araneus ventricosus genome elucidates the spidroin gene catalogue.</title>
        <authorList>
            <person name="Kono N."/>
            <person name="Nakamura H."/>
            <person name="Ohtoshi R."/>
            <person name="Moran D.A.P."/>
            <person name="Shinohara A."/>
            <person name="Yoshida Y."/>
            <person name="Fujiwara M."/>
            <person name="Mori M."/>
            <person name="Tomita M."/>
            <person name="Arakawa K."/>
        </authorList>
    </citation>
    <scope>NUCLEOTIDE SEQUENCE [LARGE SCALE GENOMIC DNA]</scope>
</reference>
<keyword evidence="2" id="KW-1185">Reference proteome</keyword>
<dbReference type="Proteomes" id="UP000499080">
    <property type="component" value="Unassembled WGS sequence"/>
</dbReference>
<dbReference type="EMBL" id="BGPR01029858">
    <property type="protein sequence ID" value="GBO01961.1"/>
    <property type="molecule type" value="Genomic_DNA"/>
</dbReference>
<dbReference type="AlphaFoldDB" id="A0A4Y2TPE0"/>
<protein>
    <submittedName>
        <fullName evidence="1">Uncharacterized protein</fullName>
    </submittedName>
</protein>
<comment type="caution">
    <text evidence="1">The sequence shown here is derived from an EMBL/GenBank/DDBJ whole genome shotgun (WGS) entry which is preliminary data.</text>
</comment>
<accession>A0A4Y2TPE0</accession>
<gene>
    <name evidence="1" type="ORF">AVEN_49911_1</name>
</gene>
<evidence type="ECO:0000313" key="2">
    <source>
        <dbReference type="Proteomes" id="UP000499080"/>
    </source>
</evidence>